<dbReference type="Proteomes" id="UP001201549">
    <property type="component" value="Unassembled WGS sequence"/>
</dbReference>
<keyword evidence="3" id="KW-0805">Transcription regulation</keyword>
<dbReference type="InterPro" id="IPR002078">
    <property type="entry name" value="Sigma_54_int"/>
</dbReference>
<dbReference type="InterPro" id="IPR025943">
    <property type="entry name" value="Sigma_54_int_dom_ATP-bd_2"/>
</dbReference>
<feature type="domain" description="Sigma-54 factor interaction" evidence="6">
    <location>
        <begin position="186"/>
        <end position="415"/>
    </location>
</feature>
<dbReference type="InterPro" id="IPR025944">
    <property type="entry name" value="Sigma_54_int_dom_CS"/>
</dbReference>
<sequence length="511" mass="57589">MPFLPDCYDLTHEQAPQLRLRHLVLQIQQLFACSAVGLLQLDGDMLKPVALVGLVTTTHGRRFAIRHHPRLEKILATRELVHFAPDSPLPDPYDGLLETQQNVPLPVHDCMGISLWPDGKCWGVLTLDSIEKQHFSSEQIALIPQLARYCETVVRLNRLEREVTSLRRRDEQLHLKSPGMSVTQELIGQHMLMQDLLREIDTVAASDLPVLLRGETGVGKELFAWRLHQKSLRNTSPMIHVNCAALPETLVESELFGHVKGAFSGATTERAGRIEAADGGTLFLDEIGELPLTIQAKLLRTLQNGEIQRLGADKQIKVNVRIIAATNRNLVEMVKCGDFRADLYHRLTVYPVVIPPLRERGDDILLLAGYFVECNRSRFSFRSLILAPTTEQLLLQYRWPGNVRELEHVISRAALRTVSQGADKKEIVTIEPCHLDQELRHTVAHQTSLVPAAVAVPSHREGSLKQQVNDFQRQLLQHTLIETQYNWANAARLLKVDASNLHKLAQRLGLK</sequence>
<dbReference type="InterPro" id="IPR003593">
    <property type="entry name" value="AAA+_ATPase"/>
</dbReference>
<dbReference type="SMART" id="SM00382">
    <property type="entry name" value="AAA"/>
    <property type="match status" value="1"/>
</dbReference>
<dbReference type="InterPro" id="IPR003018">
    <property type="entry name" value="GAF"/>
</dbReference>
<keyword evidence="5" id="KW-0804">Transcription</keyword>
<dbReference type="PANTHER" id="PTHR32071:SF35">
    <property type="entry name" value="ANAEROBIC NITRIC OXIDE REDUCTASE TRANSCRIPTION REGULATOR NORR"/>
    <property type="match status" value="1"/>
</dbReference>
<dbReference type="InterPro" id="IPR029016">
    <property type="entry name" value="GAF-like_dom_sf"/>
</dbReference>
<dbReference type="PROSITE" id="PS00676">
    <property type="entry name" value="SIGMA54_INTERACT_2"/>
    <property type="match status" value="1"/>
</dbReference>
<dbReference type="SUPFAM" id="SSF55781">
    <property type="entry name" value="GAF domain-like"/>
    <property type="match status" value="1"/>
</dbReference>
<evidence type="ECO:0000313" key="7">
    <source>
        <dbReference type="EMBL" id="MCS4556078.1"/>
    </source>
</evidence>
<dbReference type="Pfam" id="PF25601">
    <property type="entry name" value="AAA_lid_14"/>
    <property type="match status" value="1"/>
</dbReference>
<dbReference type="SUPFAM" id="SSF46689">
    <property type="entry name" value="Homeodomain-like"/>
    <property type="match status" value="1"/>
</dbReference>
<evidence type="ECO:0000256" key="2">
    <source>
        <dbReference type="ARBA" id="ARBA00022840"/>
    </source>
</evidence>
<keyword evidence="1" id="KW-0547">Nucleotide-binding</keyword>
<comment type="caution">
    <text evidence="7">The sequence shown here is derived from an EMBL/GenBank/DDBJ whole genome shotgun (WGS) entry which is preliminary data.</text>
</comment>
<dbReference type="InterPro" id="IPR027417">
    <property type="entry name" value="P-loop_NTPase"/>
</dbReference>
<dbReference type="InterPro" id="IPR009057">
    <property type="entry name" value="Homeodomain-like_sf"/>
</dbReference>
<dbReference type="CDD" id="cd00009">
    <property type="entry name" value="AAA"/>
    <property type="match status" value="1"/>
</dbReference>
<evidence type="ECO:0000256" key="4">
    <source>
        <dbReference type="ARBA" id="ARBA00023125"/>
    </source>
</evidence>
<dbReference type="InterPro" id="IPR058031">
    <property type="entry name" value="AAA_lid_NorR"/>
</dbReference>
<dbReference type="SMART" id="SM00065">
    <property type="entry name" value="GAF"/>
    <property type="match status" value="1"/>
</dbReference>
<evidence type="ECO:0000256" key="5">
    <source>
        <dbReference type="ARBA" id="ARBA00023163"/>
    </source>
</evidence>
<dbReference type="Gene3D" id="3.40.50.300">
    <property type="entry name" value="P-loop containing nucleotide triphosphate hydrolases"/>
    <property type="match status" value="1"/>
</dbReference>
<proteinExistence type="predicted"/>
<keyword evidence="2" id="KW-0067">ATP-binding</keyword>
<dbReference type="InterPro" id="IPR025662">
    <property type="entry name" value="Sigma_54_int_dom_ATP-bd_1"/>
</dbReference>
<dbReference type="PANTHER" id="PTHR32071">
    <property type="entry name" value="TRANSCRIPTIONAL REGULATORY PROTEIN"/>
    <property type="match status" value="1"/>
</dbReference>
<dbReference type="SUPFAM" id="SSF52540">
    <property type="entry name" value="P-loop containing nucleoside triphosphate hydrolases"/>
    <property type="match status" value="1"/>
</dbReference>
<reference evidence="8" key="1">
    <citation type="submission" date="2023-07" db="EMBL/GenBank/DDBJ databases">
        <title>Shewanella mangrovi sp. nov., an acetaldehyde- degrading bacterium isolated from mangrove sediment.</title>
        <authorList>
            <person name="Liu Y."/>
        </authorList>
    </citation>
    <scope>NUCLEOTIDE SEQUENCE [LARGE SCALE GENOMIC DNA]</scope>
    <source>
        <strain evidence="8">C32</strain>
    </source>
</reference>
<dbReference type="Pfam" id="PF00158">
    <property type="entry name" value="Sigma54_activat"/>
    <property type="match status" value="1"/>
</dbReference>
<dbReference type="NCBIfam" id="NF003451">
    <property type="entry name" value="PRK05022.1"/>
    <property type="match status" value="1"/>
</dbReference>
<dbReference type="PROSITE" id="PS50045">
    <property type="entry name" value="SIGMA54_INTERACT_4"/>
    <property type="match status" value="1"/>
</dbReference>
<accession>A0ABT2FIB6</accession>
<dbReference type="EMBL" id="JAKOGG010000003">
    <property type="protein sequence ID" value="MCS4556078.1"/>
    <property type="molecule type" value="Genomic_DNA"/>
</dbReference>
<organism evidence="7 8">
    <name type="scientific">Shewanella electrica</name>
    <dbReference type="NCBI Taxonomy" id="515560"/>
    <lineage>
        <taxon>Bacteria</taxon>
        <taxon>Pseudomonadati</taxon>
        <taxon>Pseudomonadota</taxon>
        <taxon>Gammaproteobacteria</taxon>
        <taxon>Alteromonadales</taxon>
        <taxon>Shewanellaceae</taxon>
        <taxon>Shewanella</taxon>
    </lineage>
</organism>
<dbReference type="PROSITE" id="PS00688">
    <property type="entry name" value="SIGMA54_INTERACT_3"/>
    <property type="match status" value="1"/>
</dbReference>
<dbReference type="RefSeq" id="WP_238895481.1">
    <property type="nucleotide sequence ID" value="NZ_JAKOGG010000003.1"/>
</dbReference>
<name>A0ABT2FIB6_9GAMM</name>
<keyword evidence="4" id="KW-0238">DNA-binding</keyword>
<dbReference type="Gene3D" id="1.10.10.60">
    <property type="entry name" value="Homeodomain-like"/>
    <property type="match status" value="1"/>
</dbReference>
<dbReference type="PROSITE" id="PS00675">
    <property type="entry name" value="SIGMA54_INTERACT_1"/>
    <property type="match status" value="1"/>
</dbReference>
<evidence type="ECO:0000313" key="8">
    <source>
        <dbReference type="Proteomes" id="UP001201549"/>
    </source>
</evidence>
<protein>
    <submittedName>
        <fullName evidence="7">Nitric oxide reductase transcriptional regulator NorR</fullName>
    </submittedName>
</protein>
<evidence type="ECO:0000259" key="6">
    <source>
        <dbReference type="PROSITE" id="PS50045"/>
    </source>
</evidence>
<dbReference type="Pfam" id="PF01590">
    <property type="entry name" value="GAF"/>
    <property type="match status" value="1"/>
</dbReference>
<dbReference type="Gene3D" id="3.30.450.40">
    <property type="match status" value="1"/>
</dbReference>
<keyword evidence="8" id="KW-1185">Reference proteome</keyword>
<gene>
    <name evidence="7" type="primary">norR</name>
    <name evidence="7" type="ORF">L9G74_06475</name>
</gene>
<evidence type="ECO:0000256" key="3">
    <source>
        <dbReference type="ARBA" id="ARBA00023015"/>
    </source>
</evidence>
<evidence type="ECO:0000256" key="1">
    <source>
        <dbReference type="ARBA" id="ARBA00022741"/>
    </source>
</evidence>
<dbReference type="Gene3D" id="1.10.8.60">
    <property type="match status" value="1"/>
</dbReference>